<protein>
    <submittedName>
        <fullName evidence="3">Gustatory receptor</fullName>
    </submittedName>
</protein>
<proteinExistence type="predicted"/>
<keyword evidence="2" id="KW-1185">Reference proteome</keyword>
<feature type="transmembrane region" description="Helical" evidence="1">
    <location>
        <begin position="184"/>
        <end position="203"/>
    </location>
</feature>
<accession>A0A914QBF1</accession>
<feature type="transmembrane region" description="Helical" evidence="1">
    <location>
        <begin position="141"/>
        <end position="163"/>
    </location>
</feature>
<organism evidence="2 3">
    <name type="scientific">Panagrolaimus davidi</name>
    <dbReference type="NCBI Taxonomy" id="227884"/>
    <lineage>
        <taxon>Eukaryota</taxon>
        <taxon>Metazoa</taxon>
        <taxon>Ecdysozoa</taxon>
        <taxon>Nematoda</taxon>
        <taxon>Chromadorea</taxon>
        <taxon>Rhabditida</taxon>
        <taxon>Tylenchina</taxon>
        <taxon>Panagrolaimomorpha</taxon>
        <taxon>Panagrolaimoidea</taxon>
        <taxon>Panagrolaimidae</taxon>
        <taxon>Panagrolaimus</taxon>
    </lineage>
</organism>
<keyword evidence="1" id="KW-0472">Membrane</keyword>
<feature type="transmembrane region" description="Helical" evidence="1">
    <location>
        <begin position="260"/>
        <end position="280"/>
    </location>
</feature>
<evidence type="ECO:0000313" key="3">
    <source>
        <dbReference type="WBParaSite" id="PDA_v2.g24498.t1"/>
    </source>
</evidence>
<dbReference type="Proteomes" id="UP000887578">
    <property type="component" value="Unplaced"/>
</dbReference>
<keyword evidence="1" id="KW-0812">Transmembrane</keyword>
<evidence type="ECO:0000256" key="1">
    <source>
        <dbReference type="SAM" id="Phobius"/>
    </source>
</evidence>
<reference evidence="3" key="1">
    <citation type="submission" date="2022-11" db="UniProtKB">
        <authorList>
            <consortium name="WormBaseParasite"/>
        </authorList>
    </citation>
    <scope>IDENTIFICATION</scope>
</reference>
<name>A0A914QBF1_9BILA</name>
<feature type="transmembrane region" description="Helical" evidence="1">
    <location>
        <begin position="41"/>
        <end position="59"/>
    </location>
</feature>
<sequence length="320" mass="37299">MASFVKPATPCFFMAKIYVKDYNYVAQLIDTFISESINYNAYSALLLLSASRFLALYFPHIYDKFTKGKNIFLTIIIFDIVALLLDICPLFALFSLDRVNKILEECVVRENLSKSMCIAKQEYVKDTWYQVLESLTRIFTIIQYAKTPLFIFLSIISTVMVILKVAKQAKFQLKHNKNDFYNSLRIVVVIALQTLINCFGFFVEAYAKFLPNLIRNYKLNIRITAINNLAGQDYSGYLDLRIADWFDGENGLASTFPRQMILQFRILIESFIVLAIMTGYRESLIDFMKFNYKFMCHPLKTFKRLKSNRNMTKISEINVF</sequence>
<feature type="transmembrane region" description="Helical" evidence="1">
    <location>
        <begin position="71"/>
        <end position="94"/>
    </location>
</feature>
<keyword evidence="1" id="KW-1133">Transmembrane helix</keyword>
<dbReference type="AlphaFoldDB" id="A0A914QBF1"/>
<dbReference type="WBParaSite" id="PDA_v2.g24498.t1">
    <property type="protein sequence ID" value="PDA_v2.g24498.t1"/>
    <property type="gene ID" value="PDA_v2.g24498"/>
</dbReference>
<evidence type="ECO:0000313" key="2">
    <source>
        <dbReference type="Proteomes" id="UP000887578"/>
    </source>
</evidence>